<evidence type="ECO:0000313" key="2">
    <source>
        <dbReference type="Proteomes" id="UP000031668"/>
    </source>
</evidence>
<keyword evidence="2" id="KW-1185">Reference proteome</keyword>
<gene>
    <name evidence="1" type="ORF">RF11_05319</name>
</gene>
<evidence type="ECO:0000313" key="1">
    <source>
        <dbReference type="EMBL" id="KII65587.1"/>
    </source>
</evidence>
<comment type="caution">
    <text evidence="1">The sequence shown here is derived from an EMBL/GenBank/DDBJ whole genome shotgun (WGS) entry which is preliminary data.</text>
</comment>
<proteinExistence type="predicted"/>
<accession>A0A0C2MVB5</accession>
<name>A0A0C2MVB5_THEKT</name>
<protein>
    <submittedName>
        <fullName evidence="1">Uncharacterized protein</fullName>
    </submittedName>
</protein>
<organism evidence="1 2">
    <name type="scientific">Thelohanellus kitauei</name>
    <name type="common">Myxosporean</name>
    <dbReference type="NCBI Taxonomy" id="669202"/>
    <lineage>
        <taxon>Eukaryota</taxon>
        <taxon>Metazoa</taxon>
        <taxon>Cnidaria</taxon>
        <taxon>Myxozoa</taxon>
        <taxon>Myxosporea</taxon>
        <taxon>Bivalvulida</taxon>
        <taxon>Platysporina</taxon>
        <taxon>Myxobolidae</taxon>
        <taxon>Thelohanellus</taxon>
    </lineage>
</organism>
<reference evidence="1 2" key="1">
    <citation type="journal article" date="2014" name="Genome Biol. Evol.">
        <title>The genome of the myxosporean Thelohanellus kitauei shows adaptations to nutrient acquisition within its fish host.</title>
        <authorList>
            <person name="Yang Y."/>
            <person name="Xiong J."/>
            <person name="Zhou Z."/>
            <person name="Huo F."/>
            <person name="Miao W."/>
            <person name="Ran C."/>
            <person name="Liu Y."/>
            <person name="Zhang J."/>
            <person name="Feng J."/>
            <person name="Wang M."/>
            <person name="Wang M."/>
            <person name="Wang L."/>
            <person name="Yao B."/>
        </authorList>
    </citation>
    <scope>NUCLEOTIDE SEQUENCE [LARGE SCALE GENOMIC DNA]</scope>
    <source>
        <strain evidence="1">Wuqing</strain>
    </source>
</reference>
<dbReference type="EMBL" id="JWZT01003764">
    <property type="protein sequence ID" value="KII65587.1"/>
    <property type="molecule type" value="Genomic_DNA"/>
</dbReference>
<dbReference type="AlphaFoldDB" id="A0A0C2MVB5"/>
<dbReference type="Proteomes" id="UP000031668">
    <property type="component" value="Unassembled WGS sequence"/>
</dbReference>
<sequence>MREFKFELYFIKHFEQRGENEQMIQCLISKFENIFQNIHPGIRSHKASFKISEEAKPIIRILFRVPFSVMNKVEKEINSLFRDRNLGQSRCGSNKRPMETPIVNKINQD</sequence>